<organism evidence="2 3">
    <name type="scientific">Paramarasmius palmivorus</name>
    <dbReference type="NCBI Taxonomy" id="297713"/>
    <lineage>
        <taxon>Eukaryota</taxon>
        <taxon>Fungi</taxon>
        <taxon>Dikarya</taxon>
        <taxon>Basidiomycota</taxon>
        <taxon>Agaricomycotina</taxon>
        <taxon>Agaricomycetes</taxon>
        <taxon>Agaricomycetidae</taxon>
        <taxon>Agaricales</taxon>
        <taxon>Marasmiineae</taxon>
        <taxon>Marasmiaceae</taxon>
        <taxon>Paramarasmius</taxon>
    </lineage>
</organism>
<feature type="compositionally biased region" description="Polar residues" evidence="1">
    <location>
        <begin position="74"/>
        <end position="101"/>
    </location>
</feature>
<feature type="region of interest" description="Disordered" evidence="1">
    <location>
        <begin position="74"/>
        <end position="102"/>
    </location>
</feature>
<protein>
    <submittedName>
        <fullName evidence="2">Uncharacterized protein</fullName>
    </submittedName>
</protein>
<reference evidence="2 3" key="1">
    <citation type="submission" date="2024-01" db="EMBL/GenBank/DDBJ databases">
        <title>A draft genome for a cacao thread blight-causing isolate of Paramarasmius palmivorus.</title>
        <authorList>
            <person name="Baruah I.K."/>
            <person name="Bukari Y."/>
            <person name="Amoako-Attah I."/>
            <person name="Meinhardt L.W."/>
            <person name="Bailey B.A."/>
            <person name="Cohen S.P."/>
        </authorList>
    </citation>
    <scope>NUCLEOTIDE SEQUENCE [LARGE SCALE GENOMIC DNA]</scope>
    <source>
        <strain evidence="2 3">GH-12</strain>
    </source>
</reference>
<evidence type="ECO:0000313" key="3">
    <source>
        <dbReference type="Proteomes" id="UP001383192"/>
    </source>
</evidence>
<dbReference type="EMBL" id="JAYKXP010000283">
    <property type="protein sequence ID" value="KAK7016436.1"/>
    <property type="molecule type" value="Genomic_DNA"/>
</dbReference>
<comment type="caution">
    <text evidence="2">The sequence shown here is derived from an EMBL/GenBank/DDBJ whole genome shotgun (WGS) entry which is preliminary data.</text>
</comment>
<evidence type="ECO:0000256" key="1">
    <source>
        <dbReference type="SAM" id="MobiDB-lite"/>
    </source>
</evidence>
<gene>
    <name evidence="2" type="ORF">VNI00_018887</name>
</gene>
<dbReference type="Proteomes" id="UP001383192">
    <property type="component" value="Unassembled WGS sequence"/>
</dbReference>
<sequence length="197" mass="22210">MQSSYQQNYVEGHQHADFNYDNWMADVYSVTPNHVTLPYYLNDIINGEDQYPNPYQLANTPNWFYVDRPEGSFSNTTTPVPTNSAHGVPSTSPGQLQQSPTVPGLRLEPAKKPIVASERFLAASQRRRRSGKKLFTCTGFSSCEATFTARHNLRSKAFVDLFGIQLLRYNQIISGLIWEKGHTNAPSVPRGRSLDQI</sequence>
<accession>A0AAW0ATV4</accession>
<name>A0AAW0ATV4_9AGAR</name>
<proteinExistence type="predicted"/>
<evidence type="ECO:0000313" key="2">
    <source>
        <dbReference type="EMBL" id="KAK7016436.1"/>
    </source>
</evidence>
<keyword evidence="3" id="KW-1185">Reference proteome</keyword>
<dbReference type="AlphaFoldDB" id="A0AAW0ATV4"/>